<dbReference type="Pfam" id="PF00512">
    <property type="entry name" value="HisKA"/>
    <property type="match status" value="1"/>
</dbReference>
<evidence type="ECO:0000256" key="2">
    <source>
        <dbReference type="ARBA" id="ARBA00004651"/>
    </source>
</evidence>
<dbReference type="RefSeq" id="WP_183597390.1">
    <property type="nucleotide sequence ID" value="NZ_JACHXK010000002.1"/>
</dbReference>
<feature type="transmembrane region" description="Helical" evidence="13">
    <location>
        <begin position="173"/>
        <end position="194"/>
    </location>
</feature>
<sequence>MPTNRTKRSSLLRYWTVRYVVTLSAGLLMIGVAAVIGLQQYALHERLGYVRSLALDAAEYIVNDAGRIHMPDQFYAWINRTQRRYRLPGQLSLTVFDQRGGILFYSGAADPAARPTPEGAAPAPLPRPSVPEKVPGERKPEALDSVPHRSDPRFRVSPALDHRVHVKRQDEHYLITAPVIGNGAVIGGMIGISYAKQELTDIRQQYGLITALLTLSGILGWLILYAMLRRMTKPIHEVVSAFKQIGAGSYMLLEEKANEHEIYELLVYFNAMAARLEQLEQLRAEMLAGVTHELRTPITSIRGLTRAVRDQVVAAAEADEFLDITLSETRRLEQMVTDLLDFHAFASGTMRIDPDEVDLGRLLREIRNQWGLLAADDRIDVVLHLPDHPVHVFGDAGRIRQIMLNLLTNSRQAMGSQGKIRIIVSELSMASYAVLVADTGSGIPPEEQNSVFERYYRGSNKKGFVHGLGLGLTISRMLALAMSGELILQDSSSEGTTFRLVLPKRQAGEQ</sequence>
<evidence type="ECO:0000256" key="7">
    <source>
        <dbReference type="ARBA" id="ARBA00022741"/>
    </source>
</evidence>
<evidence type="ECO:0000259" key="14">
    <source>
        <dbReference type="PROSITE" id="PS50109"/>
    </source>
</evidence>
<dbReference type="Pfam" id="PF00672">
    <property type="entry name" value="HAMP"/>
    <property type="match status" value="1"/>
</dbReference>
<dbReference type="InterPro" id="IPR003594">
    <property type="entry name" value="HATPase_dom"/>
</dbReference>
<evidence type="ECO:0000259" key="15">
    <source>
        <dbReference type="PROSITE" id="PS50885"/>
    </source>
</evidence>
<keyword evidence="7" id="KW-0547">Nucleotide-binding</keyword>
<evidence type="ECO:0000256" key="5">
    <source>
        <dbReference type="ARBA" id="ARBA00022553"/>
    </source>
</evidence>
<evidence type="ECO:0000313" key="16">
    <source>
        <dbReference type="EMBL" id="MBB3108816.1"/>
    </source>
</evidence>
<comment type="catalytic activity">
    <reaction evidence="1">
        <text>ATP + protein L-histidine = ADP + protein N-phospho-L-histidine.</text>
        <dbReference type="EC" id="2.7.13.3"/>
    </reaction>
</comment>
<keyword evidence="13" id="KW-1133">Transmembrane helix</keyword>
<keyword evidence="9" id="KW-0067">ATP-binding</keyword>
<keyword evidence="4" id="KW-1003">Cell membrane</keyword>
<evidence type="ECO:0000256" key="13">
    <source>
        <dbReference type="SAM" id="Phobius"/>
    </source>
</evidence>
<dbReference type="InterPro" id="IPR003661">
    <property type="entry name" value="HisK_dim/P_dom"/>
</dbReference>
<protein>
    <recommendedName>
        <fullName evidence="3">histidine kinase</fullName>
        <ecNumber evidence="3">2.7.13.3</ecNumber>
    </recommendedName>
</protein>
<feature type="transmembrane region" description="Helical" evidence="13">
    <location>
        <begin position="20"/>
        <end position="43"/>
    </location>
</feature>
<dbReference type="GO" id="GO:0005524">
    <property type="term" value="F:ATP binding"/>
    <property type="evidence" value="ECO:0007669"/>
    <property type="project" value="UniProtKB-KW"/>
</dbReference>
<dbReference type="InterPro" id="IPR004358">
    <property type="entry name" value="Sig_transdc_His_kin-like_C"/>
</dbReference>
<dbReference type="Gene3D" id="1.10.287.130">
    <property type="match status" value="1"/>
</dbReference>
<evidence type="ECO:0000256" key="8">
    <source>
        <dbReference type="ARBA" id="ARBA00022777"/>
    </source>
</evidence>
<feature type="domain" description="Histidine kinase" evidence="14">
    <location>
        <begin position="289"/>
        <end position="506"/>
    </location>
</feature>
<proteinExistence type="predicted"/>
<feature type="transmembrane region" description="Helical" evidence="13">
    <location>
        <begin position="206"/>
        <end position="228"/>
    </location>
</feature>
<dbReference type="PRINTS" id="PR00344">
    <property type="entry name" value="BCTRLSENSOR"/>
</dbReference>
<evidence type="ECO:0000256" key="4">
    <source>
        <dbReference type="ARBA" id="ARBA00022475"/>
    </source>
</evidence>
<name>A0A7W5AV89_9BACL</name>
<dbReference type="Gene3D" id="6.10.340.10">
    <property type="match status" value="1"/>
</dbReference>
<evidence type="ECO:0000256" key="9">
    <source>
        <dbReference type="ARBA" id="ARBA00022840"/>
    </source>
</evidence>
<dbReference type="PANTHER" id="PTHR43711:SF1">
    <property type="entry name" value="HISTIDINE KINASE 1"/>
    <property type="match status" value="1"/>
</dbReference>
<evidence type="ECO:0000256" key="10">
    <source>
        <dbReference type="ARBA" id="ARBA00023012"/>
    </source>
</evidence>
<keyword evidence="17" id="KW-1185">Reference proteome</keyword>
<keyword evidence="13" id="KW-0812">Transmembrane</keyword>
<evidence type="ECO:0000256" key="3">
    <source>
        <dbReference type="ARBA" id="ARBA00012438"/>
    </source>
</evidence>
<keyword evidence="8 16" id="KW-0418">Kinase</keyword>
<evidence type="ECO:0000256" key="6">
    <source>
        <dbReference type="ARBA" id="ARBA00022679"/>
    </source>
</evidence>
<dbReference type="SUPFAM" id="SSF55874">
    <property type="entry name" value="ATPase domain of HSP90 chaperone/DNA topoisomerase II/histidine kinase"/>
    <property type="match status" value="1"/>
</dbReference>
<dbReference type="EMBL" id="JACHXK010000002">
    <property type="protein sequence ID" value="MBB3108816.1"/>
    <property type="molecule type" value="Genomic_DNA"/>
</dbReference>
<dbReference type="InterPro" id="IPR036097">
    <property type="entry name" value="HisK_dim/P_sf"/>
</dbReference>
<dbReference type="Gene3D" id="3.30.565.10">
    <property type="entry name" value="Histidine kinase-like ATPase, C-terminal domain"/>
    <property type="match status" value="1"/>
</dbReference>
<dbReference type="SUPFAM" id="SSF47384">
    <property type="entry name" value="Homodimeric domain of signal transducing histidine kinase"/>
    <property type="match status" value="1"/>
</dbReference>
<dbReference type="InterPro" id="IPR036890">
    <property type="entry name" value="HATPase_C_sf"/>
</dbReference>
<evidence type="ECO:0000256" key="12">
    <source>
        <dbReference type="SAM" id="MobiDB-lite"/>
    </source>
</evidence>
<keyword evidence="5" id="KW-0597">Phosphoprotein</keyword>
<dbReference type="InterPro" id="IPR003660">
    <property type="entry name" value="HAMP_dom"/>
</dbReference>
<evidence type="ECO:0000256" key="11">
    <source>
        <dbReference type="ARBA" id="ARBA00023136"/>
    </source>
</evidence>
<dbReference type="Pfam" id="PF02518">
    <property type="entry name" value="HATPase_c"/>
    <property type="match status" value="1"/>
</dbReference>
<comment type="subcellular location">
    <subcellularLocation>
        <location evidence="2">Cell membrane</location>
        <topology evidence="2">Multi-pass membrane protein</topology>
    </subcellularLocation>
</comment>
<dbReference type="EC" id="2.7.13.3" evidence="3"/>
<dbReference type="SMART" id="SM00388">
    <property type="entry name" value="HisKA"/>
    <property type="match status" value="1"/>
</dbReference>
<reference evidence="16 17" key="1">
    <citation type="submission" date="2020-08" db="EMBL/GenBank/DDBJ databases">
        <title>Genomic Encyclopedia of Type Strains, Phase III (KMG-III): the genomes of soil and plant-associated and newly described type strains.</title>
        <authorList>
            <person name="Whitman W."/>
        </authorList>
    </citation>
    <scope>NUCLEOTIDE SEQUENCE [LARGE SCALE GENOMIC DNA]</scope>
    <source>
        <strain evidence="16 17">CECT 5862</strain>
    </source>
</reference>
<dbReference type="InterPro" id="IPR005467">
    <property type="entry name" value="His_kinase_dom"/>
</dbReference>
<feature type="domain" description="HAMP" evidence="15">
    <location>
        <begin position="229"/>
        <end position="281"/>
    </location>
</feature>
<dbReference type="CDD" id="cd06225">
    <property type="entry name" value="HAMP"/>
    <property type="match status" value="1"/>
</dbReference>
<evidence type="ECO:0000313" key="17">
    <source>
        <dbReference type="Proteomes" id="UP000570361"/>
    </source>
</evidence>
<keyword evidence="10" id="KW-0902">Two-component regulatory system</keyword>
<dbReference type="SMART" id="SM00387">
    <property type="entry name" value="HATPase_c"/>
    <property type="match status" value="1"/>
</dbReference>
<dbReference type="CDD" id="cd00082">
    <property type="entry name" value="HisKA"/>
    <property type="match status" value="1"/>
</dbReference>
<dbReference type="PROSITE" id="PS50109">
    <property type="entry name" value="HIS_KIN"/>
    <property type="match status" value="1"/>
</dbReference>
<organism evidence="16 17">
    <name type="scientific">Paenibacillus phyllosphaerae</name>
    <dbReference type="NCBI Taxonomy" id="274593"/>
    <lineage>
        <taxon>Bacteria</taxon>
        <taxon>Bacillati</taxon>
        <taxon>Bacillota</taxon>
        <taxon>Bacilli</taxon>
        <taxon>Bacillales</taxon>
        <taxon>Paenibacillaceae</taxon>
        <taxon>Paenibacillus</taxon>
    </lineage>
</organism>
<dbReference type="InterPro" id="IPR050736">
    <property type="entry name" value="Sensor_HK_Regulatory"/>
</dbReference>
<keyword evidence="6" id="KW-0808">Transferase</keyword>
<evidence type="ECO:0000256" key="1">
    <source>
        <dbReference type="ARBA" id="ARBA00000085"/>
    </source>
</evidence>
<dbReference type="PROSITE" id="PS50885">
    <property type="entry name" value="HAMP"/>
    <property type="match status" value="1"/>
</dbReference>
<accession>A0A7W5AV89</accession>
<feature type="region of interest" description="Disordered" evidence="12">
    <location>
        <begin position="111"/>
        <end position="148"/>
    </location>
</feature>
<feature type="compositionally biased region" description="Basic and acidic residues" evidence="12">
    <location>
        <begin position="134"/>
        <end position="148"/>
    </location>
</feature>
<dbReference type="Proteomes" id="UP000570361">
    <property type="component" value="Unassembled WGS sequence"/>
</dbReference>
<dbReference type="FunFam" id="1.10.287.130:FF:000001">
    <property type="entry name" value="Two-component sensor histidine kinase"/>
    <property type="match status" value="1"/>
</dbReference>
<dbReference type="GO" id="GO:0005886">
    <property type="term" value="C:plasma membrane"/>
    <property type="evidence" value="ECO:0007669"/>
    <property type="project" value="UniProtKB-SubCell"/>
</dbReference>
<dbReference type="AlphaFoldDB" id="A0A7W5AV89"/>
<dbReference type="GO" id="GO:0000155">
    <property type="term" value="F:phosphorelay sensor kinase activity"/>
    <property type="evidence" value="ECO:0007669"/>
    <property type="project" value="InterPro"/>
</dbReference>
<gene>
    <name evidence="16" type="ORF">FHS18_000868</name>
</gene>
<dbReference type="PANTHER" id="PTHR43711">
    <property type="entry name" value="TWO-COMPONENT HISTIDINE KINASE"/>
    <property type="match status" value="1"/>
</dbReference>
<keyword evidence="11 13" id="KW-0472">Membrane</keyword>
<comment type="caution">
    <text evidence="16">The sequence shown here is derived from an EMBL/GenBank/DDBJ whole genome shotgun (WGS) entry which is preliminary data.</text>
</comment>
<dbReference type="CDD" id="cd00075">
    <property type="entry name" value="HATPase"/>
    <property type="match status" value="1"/>
</dbReference>